<dbReference type="Gene3D" id="3.90.190.10">
    <property type="entry name" value="Protein tyrosine phosphatase superfamily"/>
    <property type="match status" value="1"/>
</dbReference>
<dbReference type="GO" id="GO:0004721">
    <property type="term" value="F:phosphoprotein phosphatase activity"/>
    <property type="evidence" value="ECO:0007669"/>
    <property type="project" value="InterPro"/>
</dbReference>
<organism evidence="2 3">
    <name type="scientific">Armillaria luteobubalina</name>
    <dbReference type="NCBI Taxonomy" id="153913"/>
    <lineage>
        <taxon>Eukaryota</taxon>
        <taxon>Fungi</taxon>
        <taxon>Dikarya</taxon>
        <taxon>Basidiomycota</taxon>
        <taxon>Agaricomycotina</taxon>
        <taxon>Agaricomycetes</taxon>
        <taxon>Agaricomycetidae</taxon>
        <taxon>Agaricales</taxon>
        <taxon>Marasmiineae</taxon>
        <taxon>Physalacriaceae</taxon>
        <taxon>Armillaria</taxon>
    </lineage>
</organism>
<dbReference type="PROSITE" id="PS50056">
    <property type="entry name" value="TYR_PHOSPHATASE_2"/>
    <property type="match status" value="1"/>
</dbReference>
<name>A0AA39US51_9AGAR</name>
<evidence type="ECO:0000313" key="2">
    <source>
        <dbReference type="EMBL" id="KAK0494999.1"/>
    </source>
</evidence>
<dbReference type="InterPro" id="IPR026893">
    <property type="entry name" value="Tyr/Ser_Pase_IphP-type"/>
</dbReference>
<evidence type="ECO:0000259" key="1">
    <source>
        <dbReference type="PROSITE" id="PS50056"/>
    </source>
</evidence>
<dbReference type="PANTHER" id="PTHR31126">
    <property type="entry name" value="TYROSINE-PROTEIN PHOSPHATASE"/>
    <property type="match status" value="1"/>
</dbReference>
<protein>
    <submittedName>
        <fullName evidence="2">Protein-tyrosine phosphatase-like protein</fullName>
    </submittedName>
</protein>
<dbReference type="InterPro" id="IPR000387">
    <property type="entry name" value="Tyr_Pase_dom"/>
</dbReference>
<dbReference type="AlphaFoldDB" id="A0AA39US51"/>
<sequence>MNFATSDASTLSLPPFIQAQGVINIRMIGGYKTTMYSTRVKLGTVFRSGGLSYLTEDGKKQLISHGIRRIFDLRSDTEISSYNTATPEIEGREEPFDPASLSLRLQAFNKDEIQTFLEVYEEILTIAGPAFNAILRHLIDKQEEPILVHCTVGKDRTGLVCAVLLMDIVNDYALTTHGLEPAIPMLTARFQKNPVFRNNIEGAMKMGSSRPETMVATLQMIREKFGAYTSLEDQDMEMLRQSLLVSA</sequence>
<dbReference type="PANTHER" id="PTHR31126:SF1">
    <property type="entry name" value="TYROSINE SPECIFIC PROTEIN PHOSPHATASES DOMAIN-CONTAINING PROTEIN"/>
    <property type="match status" value="1"/>
</dbReference>
<dbReference type="Pfam" id="PF13350">
    <property type="entry name" value="Y_phosphatase3"/>
    <property type="match status" value="1"/>
</dbReference>
<proteinExistence type="predicted"/>
<reference evidence="2" key="1">
    <citation type="submission" date="2023-06" db="EMBL/GenBank/DDBJ databases">
        <authorList>
            <consortium name="Lawrence Berkeley National Laboratory"/>
            <person name="Ahrendt S."/>
            <person name="Sahu N."/>
            <person name="Indic B."/>
            <person name="Wong-Bajracharya J."/>
            <person name="Merenyi Z."/>
            <person name="Ke H.-M."/>
            <person name="Monk M."/>
            <person name="Kocsube S."/>
            <person name="Drula E."/>
            <person name="Lipzen A."/>
            <person name="Balint B."/>
            <person name="Henrissat B."/>
            <person name="Andreopoulos B."/>
            <person name="Martin F.M."/>
            <person name="Harder C.B."/>
            <person name="Rigling D."/>
            <person name="Ford K.L."/>
            <person name="Foster G.D."/>
            <person name="Pangilinan J."/>
            <person name="Papanicolaou A."/>
            <person name="Barry K."/>
            <person name="LaButti K."/>
            <person name="Viragh M."/>
            <person name="Koriabine M."/>
            <person name="Yan M."/>
            <person name="Riley R."/>
            <person name="Champramary S."/>
            <person name="Plett K.L."/>
            <person name="Tsai I.J."/>
            <person name="Slot J."/>
            <person name="Sipos G."/>
            <person name="Plett J."/>
            <person name="Nagy L.G."/>
            <person name="Grigoriev I.V."/>
        </authorList>
    </citation>
    <scope>NUCLEOTIDE SEQUENCE</scope>
    <source>
        <strain evidence="2">HWK02</strain>
    </source>
</reference>
<comment type="caution">
    <text evidence="2">The sequence shown here is derived from an EMBL/GenBank/DDBJ whole genome shotgun (WGS) entry which is preliminary data.</text>
</comment>
<dbReference type="Proteomes" id="UP001175228">
    <property type="component" value="Unassembled WGS sequence"/>
</dbReference>
<dbReference type="EMBL" id="JAUEPU010000019">
    <property type="protein sequence ID" value="KAK0494999.1"/>
    <property type="molecule type" value="Genomic_DNA"/>
</dbReference>
<dbReference type="SUPFAM" id="SSF52799">
    <property type="entry name" value="(Phosphotyrosine protein) phosphatases II"/>
    <property type="match status" value="1"/>
</dbReference>
<accession>A0AA39US51</accession>
<dbReference type="InterPro" id="IPR016130">
    <property type="entry name" value="Tyr_Pase_AS"/>
</dbReference>
<feature type="domain" description="Tyrosine specific protein phosphatases" evidence="1">
    <location>
        <begin position="114"/>
        <end position="167"/>
    </location>
</feature>
<gene>
    <name evidence="2" type="ORF">EDD18DRAFT_1310242</name>
</gene>
<evidence type="ECO:0000313" key="3">
    <source>
        <dbReference type="Proteomes" id="UP001175228"/>
    </source>
</evidence>
<dbReference type="InterPro" id="IPR029021">
    <property type="entry name" value="Prot-tyrosine_phosphatase-like"/>
</dbReference>
<dbReference type="PROSITE" id="PS00383">
    <property type="entry name" value="TYR_PHOSPHATASE_1"/>
    <property type="match status" value="1"/>
</dbReference>
<keyword evidence="3" id="KW-1185">Reference proteome</keyword>